<proteinExistence type="inferred from homology"/>
<gene>
    <name evidence="5" type="ORF">SCHPADRAFT_999644</name>
</gene>
<comment type="similarity">
    <text evidence="1">Belongs to the Gfa family.</text>
</comment>
<dbReference type="InterPro" id="IPR052355">
    <property type="entry name" value="CENP-V-like"/>
</dbReference>
<accession>A0A0H2RFH4</accession>
<dbReference type="Proteomes" id="UP000053477">
    <property type="component" value="Unassembled WGS sequence"/>
</dbReference>
<dbReference type="PROSITE" id="PS51891">
    <property type="entry name" value="CENP_V_GFA"/>
    <property type="match status" value="1"/>
</dbReference>
<dbReference type="Gene3D" id="2.170.150.70">
    <property type="match status" value="1"/>
</dbReference>
<keyword evidence="3" id="KW-0862">Zinc</keyword>
<reference evidence="5 6" key="1">
    <citation type="submission" date="2015-04" db="EMBL/GenBank/DDBJ databases">
        <title>Complete genome sequence of Schizopora paradoxa KUC8140, a cosmopolitan wood degrader in East Asia.</title>
        <authorList>
            <consortium name="DOE Joint Genome Institute"/>
            <person name="Min B."/>
            <person name="Park H."/>
            <person name="Jang Y."/>
            <person name="Kim J.-J."/>
            <person name="Kim K.H."/>
            <person name="Pangilinan J."/>
            <person name="Lipzen A."/>
            <person name="Riley R."/>
            <person name="Grigoriev I.V."/>
            <person name="Spatafora J.W."/>
            <person name="Choi I.-G."/>
        </authorList>
    </citation>
    <scope>NUCLEOTIDE SEQUENCE [LARGE SCALE GENOMIC DNA]</scope>
    <source>
        <strain evidence="5 6">KUC8140</strain>
    </source>
</reference>
<name>A0A0H2RFH4_9AGAM</name>
<organism evidence="5 6">
    <name type="scientific">Schizopora paradoxa</name>
    <dbReference type="NCBI Taxonomy" id="27342"/>
    <lineage>
        <taxon>Eukaryota</taxon>
        <taxon>Fungi</taxon>
        <taxon>Dikarya</taxon>
        <taxon>Basidiomycota</taxon>
        <taxon>Agaricomycotina</taxon>
        <taxon>Agaricomycetes</taxon>
        <taxon>Hymenochaetales</taxon>
        <taxon>Schizoporaceae</taxon>
        <taxon>Schizopora</taxon>
    </lineage>
</organism>
<evidence type="ECO:0000313" key="5">
    <source>
        <dbReference type="EMBL" id="KLO10332.1"/>
    </source>
</evidence>
<evidence type="ECO:0000256" key="1">
    <source>
        <dbReference type="ARBA" id="ARBA00005495"/>
    </source>
</evidence>
<dbReference type="InterPro" id="IPR006913">
    <property type="entry name" value="CENP-V/GFA"/>
</dbReference>
<evidence type="ECO:0000256" key="2">
    <source>
        <dbReference type="ARBA" id="ARBA00022723"/>
    </source>
</evidence>
<dbReference type="AlphaFoldDB" id="A0A0H2RFH4"/>
<dbReference type="GO" id="GO:0046872">
    <property type="term" value="F:metal ion binding"/>
    <property type="evidence" value="ECO:0007669"/>
    <property type="project" value="UniProtKB-KW"/>
</dbReference>
<dbReference type="OrthoDB" id="3264588at2759"/>
<dbReference type="PANTHER" id="PTHR28620:SF1">
    <property type="entry name" value="CENP-V_GFA DOMAIN-CONTAINING PROTEIN"/>
    <property type="match status" value="1"/>
</dbReference>
<evidence type="ECO:0000313" key="6">
    <source>
        <dbReference type="Proteomes" id="UP000053477"/>
    </source>
</evidence>
<dbReference type="SUPFAM" id="SSF51316">
    <property type="entry name" value="Mss4-like"/>
    <property type="match status" value="1"/>
</dbReference>
<evidence type="ECO:0000256" key="3">
    <source>
        <dbReference type="ARBA" id="ARBA00022833"/>
    </source>
</evidence>
<sequence>MSDNAKLEASKATLDLGLNGEPVHYKGACHCRKIQYEFDHSEIKQIRECNCSICTQKGGRFVYTPGNRFHLTVGSLDDDMTAYQFNKKIIKHYFCSTCGCAPFGFAAGGKVIGINVRSMEDFDMKKVEIEYFDGANM</sequence>
<evidence type="ECO:0000259" key="4">
    <source>
        <dbReference type="PROSITE" id="PS51891"/>
    </source>
</evidence>
<dbReference type="EMBL" id="KQ086029">
    <property type="protein sequence ID" value="KLO10332.1"/>
    <property type="molecule type" value="Genomic_DNA"/>
</dbReference>
<protein>
    <recommendedName>
        <fullName evidence="4">CENP-V/GFA domain-containing protein</fullName>
    </recommendedName>
</protein>
<feature type="domain" description="CENP-V/GFA" evidence="4">
    <location>
        <begin position="25"/>
        <end position="137"/>
    </location>
</feature>
<dbReference type="Pfam" id="PF04828">
    <property type="entry name" value="GFA"/>
    <property type="match status" value="1"/>
</dbReference>
<dbReference type="InterPro" id="IPR011057">
    <property type="entry name" value="Mss4-like_sf"/>
</dbReference>
<dbReference type="PANTHER" id="PTHR28620">
    <property type="entry name" value="CENTROMERE PROTEIN V"/>
    <property type="match status" value="1"/>
</dbReference>
<keyword evidence="2" id="KW-0479">Metal-binding</keyword>
<keyword evidence="6" id="KW-1185">Reference proteome</keyword>
<dbReference type="InParanoid" id="A0A0H2RFH4"/>
<dbReference type="STRING" id="27342.A0A0H2RFH4"/>
<dbReference type="GO" id="GO:0016846">
    <property type="term" value="F:carbon-sulfur lyase activity"/>
    <property type="evidence" value="ECO:0007669"/>
    <property type="project" value="InterPro"/>
</dbReference>